<dbReference type="RefSeq" id="XP_026727515.1">
    <property type="nucleotide sequence ID" value="XM_026871714.1"/>
</dbReference>
<dbReference type="PROSITE" id="PS51465">
    <property type="entry name" value="KAZAL_2"/>
    <property type="match status" value="1"/>
</dbReference>
<dbReference type="CDD" id="cd00104">
    <property type="entry name" value="KAZAL_FS"/>
    <property type="match status" value="1"/>
</dbReference>
<dbReference type="InterPro" id="IPR036058">
    <property type="entry name" value="Kazal_dom_sf"/>
</dbReference>
<keyword evidence="3" id="KW-1185">Reference proteome</keyword>
<feature type="signal peptide" evidence="1">
    <location>
        <begin position="1"/>
        <end position="21"/>
    </location>
</feature>
<dbReference type="OrthoDB" id="328123at2759"/>
<dbReference type="GeneID" id="113493718"/>
<evidence type="ECO:0000313" key="3">
    <source>
        <dbReference type="Proteomes" id="UP000322000"/>
    </source>
</evidence>
<name>A0A7E5VGS5_TRINI</name>
<dbReference type="AlphaFoldDB" id="A0A7E5VGS5"/>
<dbReference type="FunCoup" id="A0A7E5VGS5">
    <property type="interactions" value="63"/>
</dbReference>
<dbReference type="PROSITE" id="PS00282">
    <property type="entry name" value="KAZAL_1"/>
    <property type="match status" value="1"/>
</dbReference>
<keyword evidence="4" id="KW-0722">Serine protease inhibitor</keyword>
<feature type="chain" id="PRO_5028917511" evidence="1">
    <location>
        <begin position="22"/>
        <end position="76"/>
    </location>
</feature>
<dbReference type="SMART" id="SM00280">
    <property type="entry name" value="KAZAL"/>
    <property type="match status" value="1"/>
</dbReference>
<dbReference type="InterPro" id="IPR002350">
    <property type="entry name" value="Kazal_dom"/>
</dbReference>
<dbReference type="InParanoid" id="A0A7E5VGS5"/>
<dbReference type="PANTHER" id="PTHR21131">
    <property type="entry name" value="SERINE-TYPE ENDOPEPTIDASE INHIBITOR"/>
    <property type="match status" value="1"/>
</dbReference>
<accession>A0A7E5VGS5</accession>
<dbReference type="Gene3D" id="3.30.60.30">
    <property type="match status" value="1"/>
</dbReference>
<dbReference type="InterPro" id="IPR053265">
    <property type="entry name" value="Serpin"/>
</dbReference>
<dbReference type="GO" id="GO:0005615">
    <property type="term" value="C:extracellular space"/>
    <property type="evidence" value="ECO:0007669"/>
    <property type="project" value="TreeGrafter"/>
</dbReference>
<feature type="domain" description="Kazal-like" evidence="2">
    <location>
        <begin position="24"/>
        <end position="68"/>
    </location>
</feature>
<evidence type="ECO:0000259" key="2">
    <source>
        <dbReference type="PROSITE" id="PS51465"/>
    </source>
</evidence>
<keyword evidence="1" id="KW-0732">Signal</keyword>
<dbReference type="Pfam" id="PF00050">
    <property type="entry name" value="Kazal_1"/>
    <property type="match status" value="1"/>
</dbReference>
<sequence length="76" mass="8233">MKSTILFTVLLVVVGALMTSAETTVELHPCACPFNLAPVCGEDGHTYSNSCMMSCANVKIAYYGPCDRVYLKIQNP</sequence>
<dbReference type="KEGG" id="tnl:113493718"/>
<dbReference type="Proteomes" id="UP000322000">
    <property type="component" value="Chromosome 5"/>
</dbReference>
<evidence type="ECO:0000256" key="1">
    <source>
        <dbReference type="SAM" id="SignalP"/>
    </source>
</evidence>
<organism evidence="3 4">
    <name type="scientific">Trichoplusia ni</name>
    <name type="common">Cabbage looper</name>
    <dbReference type="NCBI Taxonomy" id="7111"/>
    <lineage>
        <taxon>Eukaryota</taxon>
        <taxon>Metazoa</taxon>
        <taxon>Ecdysozoa</taxon>
        <taxon>Arthropoda</taxon>
        <taxon>Hexapoda</taxon>
        <taxon>Insecta</taxon>
        <taxon>Pterygota</taxon>
        <taxon>Neoptera</taxon>
        <taxon>Endopterygota</taxon>
        <taxon>Lepidoptera</taxon>
        <taxon>Glossata</taxon>
        <taxon>Ditrysia</taxon>
        <taxon>Noctuoidea</taxon>
        <taxon>Noctuidae</taxon>
        <taxon>Plusiinae</taxon>
        <taxon>Trichoplusia</taxon>
    </lineage>
</organism>
<gene>
    <name evidence="4" type="primary">LOC113493718</name>
</gene>
<evidence type="ECO:0000313" key="4">
    <source>
        <dbReference type="RefSeq" id="XP_026727515.1"/>
    </source>
</evidence>
<reference evidence="4" key="1">
    <citation type="submission" date="2025-08" db="UniProtKB">
        <authorList>
            <consortium name="RefSeq"/>
        </authorList>
    </citation>
    <scope>IDENTIFICATION</scope>
</reference>
<dbReference type="SUPFAM" id="SSF100895">
    <property type="entry name" value="Kazal-type serine protease inhibitors"/>
    <property type="match status" value="1"/>
</dbReference>
<dbReference type="GO" id="GO:0004867">
    <property type="term" value="F:serine-type endopeptidase inhibitor activity"/>
    <property type="evidence" value="ECO:0007669"/>
    <property type="project" value="UniProtKB-KW"/>
</dbReference>
<dbReference type="PANTHER" id="PTHR21131:SF0">
    <property type="entry name" value="GEO10195P1-RELATED"/>
    <property type="match status" value="1"/>
</dbReference>
<dbReference type="CTD" id="8674115"/>
<keyword evidence="4" id="KW-0646">Protease inhibitor</keyword>
<protein>
    <submittedName>
        <fullName evidence="4">Serine protease inhibitor dipetalogastin-like</fullName>
    </submittedName>
</protein>
<proteinExistence type="predicted"/>